<dbReference type="Pfam" id="PF14309">
    <property type="entry name" value="DUF4378"/>
    <property type="match status" value="1"/>
</dbReference>
<feature type="region of interest" description="Disordered" evidence="1">
    <location>
        <begin position="66"/>
        <end position="99"/>
    </location>
</feature>
<feature type="region of interest" description="Disordered" evidence="1">
    <location>
        <begin position="507"/>
        <end position="529"/>
    </location>
</feature>
<feature type="compositionally biased region" description="Polar residues" evidence="1">
    <location>
        <begin position="519"/>
        <end position="529"/>
    </location>
</feature>
<feature type="region of interest" description="Disordered" evidence="1">
    <location>
        <begin position="249"/>
        <end position="291"/>
    </location>
</feature>
<gene>
    <name evidence="4" type="ORF">OIU84_007484</name>
</gene>
<proteinExistence type="predicted"/>
<evidence type="ECO:0000256" key="1">
    <source>
        <dbReference type="SAM" id="MobiDB-lite"/>
    </source>
</evidence>
<dbReference type="Proteomes" id="UP001162972">
    <property type="component" value="Chromosome 15Z"/>
</dbReference>
<protein>
    <recommendedName>
        <fullName evidence="6">DUF4378 domain-containing protein</fullName>
    </recommendedName>
</protein>
<evidence type="ECO:0000313" key="4">
    <source>
        <dbReference type="EMBL" id="KAJ6410735.1"/>
    </source>
</evidence>
<feature type="domain" description="DUF3741" evidence="3">
    <location>
        <begin position="191"/>
        <end position="219"/>
    </location>
</feature>
<comment type="caution">
    <text evidence="4">The sequence shown here is derived from an EMBL/GenBank/DDBJ whole genome shotgun (WGS) entry which is preliminary data.</text>
</comment>
<accession>A0AAD6JT55</accession>
<evidence type="ECO:0000313" key="5">
    <source>
        <dbReference type="Proteomes" id="UP001162972"/>
    </source>
</evidence>
<keyword evidence="5" id="KW-1185">Reference proteome</keyword>
<name>A0AAD6JT55_9ROSI</name>
<dbReference type="PANTHER" id="PTHR37751:SF1">
    <property type="entry name" value="LOW PROTEIN: M-PHASE INDUCER PHOSPHATASE-LIKE PROTEIN"/>
    <property type="match status" value="1"/>
</dbReference>
<feature type="compositionally biased region" description="Gly residues" evidence="1">
    <location>
        <begin position="79"/>
        <end position="88"/>
    </location>
</feature>
<feature type="region of interest" description="Disordered" evidence="1">
    <location>
        <begin position="384"/>
        <end position="462"/>
    </location>
</feature>
<dbReference type="EMBL" id="JAPFFJ010000014">
    <property type="protein sequence ID" value="KAJ6410735.1"/>
    <property type="molecule type" value="Genomic_DNA"/>
</dbReference>
<sequence length="793" mass="89180">MDPVFPLLHHSFLAPLSLSSITPTANSCNHHPHFLIFLRPNNNISVSCVNSKQGQKDRNFDQTWERNGITGVVEKTSKKGGGGGGGGEGGREGEKDGANSPSGCMCAVFQLFDFHQQFQFPLNHEQQSSNFLQPSSFLPLDDPPVPKGAEAPRNSLEMEEEERSLPSSKDEKFYIPMGIQIKTKGVPNDSSSSEISSSPGTKTPNLVARLMGLDLLPDQLTYSPSHCSSSTLGTPNLPQKSQFQYRHYRPQQPPHRSKRISPRSCTLDHDFSGTRSLPETPRISSARRSDVEHRLSLQINKENGGEDPVMSRLSSLKRRELKVEEENRSPGHHARQIVKQVKESVSRKVGLDITNTVVNREQTRRRDQELELVRQYKSKKILSKMVDASGNSPGKRSVTTTSCSPRMKFLEPQNKPTTAPPCKDHNNISHSQKNPSLLSQDTKTSTKPDLPQHQYQHQQRPFKKCNKVTEEKFGPPVPPRFVKKPLKTSDVIRTKREEPFIRSKSARETNMPDKKCNKTPLSNDLNISLPNLLPVKKDPTPPATKIPQKQVSNAAQESKWCSQLSSCSSQSYKQPQATRRLDARVNNNDDKSNNSVATHIITTGDGSAAQEEYEYISRILKRTGIDKDTPVSFTRWFSPSHPLDPSTFYYLEHFTTPASTTTCQARHNLGRRCNRKLLFNLVDEILVNILRPYINVKPWSGPRFGLFTRDFLLGDMNGSCLAHMLCKKVRSFPCADCQDLEDIDGLIDKDLPQLMKDQSEIAFGEEGEGIVMEIEKEIVETLIHETASIFYRH</sequence>
<feature type="compositionally biased region" description="Basic and acidic residues" evidence="1">
    <location>
        <begin position="507"/>
        <end position="516"/>
    </location>
</feature>
<dbReference type="AlphaFoldDB" id="A0AAD6JT55"/>
<feature type="compositionally biased region" description="Polar residues" evidence="1">
    <location>
        <begin position="428"/>
        <end position="459"/>
    </location>
</feature>
<evidence type="ECO:0000259" key="2">
    <source>
        <dbReference type="Pfam" id="PF14309"/>
    </source>
</evidence>
<dbReference type="InterPro" id="IPR032795">
    <property type="entry name" value="DUF3741-assoc"/>
</dbReference>
<dbReference type="Pfam" id="PF14383">
    <property type="entry name" value="VARLMGL"/>
    <property type="match status" value="1"/>
</dbReference>
<feature type="compositionally biased region" description="Polar residues" evidence="1">
    <location>
        <begin position="389"/>
        <end position="404"/>
    </location>
</feature>
<feature type="region of interest" description="Disordered" evidence="1">
    <location>
        <begin position="132"/>
        <end position="203"/>
    </location>
</feature>
<reference evidence="4 5" key="1">
    <citation type="journal article" date="2023" name="Int. J. Mol. Sci.">
        <title>De Novo Assembly and Annotation of 11 Diverse Shrub Willow (Salix) Genomes Reveals Novel Gene Organization in Sex-Linked Regions.</title>
        <authorList>
            <person name="Hyden B."/>
            <person name="Feng K."/>
            <person name="Yates T.B."/>
            <person name="Jawdy S."/>
            <person name="Cereghino C."/>
            <person name="Smart L.B."/>
            <person name="Muchero W."/>
        </authorList>
    </citation>
    <scope>NUCLEOTIDE SEQUENCE [LARGE SCALE GENOMIC DNA]</scope>
    <source>
        <tissue evidence="4">Shoot tip</tissue>
    </source>
</reference>
<dbReference type="InterPro" id="IPR025486">
    <property type="entry name" value="DUF4378"/>
</dbReference>
<organism evidence="4 5">
    <name type="scientific">Salix udensis</name>
    <dbReference type="NCBI Taxonomy" id="889485"/>
    <lineage>
        <taxon>Eukaryota</taxon>
        <taxon>Viridiplantae</taxon>
        <taxon>Streptophyta</taxon>
        <taxon>Embryophyta</taxon>
        <taxon>Tracheophyta</taxon>
        <taxon>Spermatophyta</taxon>
        <taxon>Magnoliopsida</taxon>
        <taxon>eudicotyledons</taxon>
        <taxon>Gunneridae</taxon>
        <taxon>Pentapetalae</taxon>
        <taxon>rosids</taxon>
        <taxon>fabids</taxon>
        <taxon>Malpighiales</taxon>
        <taxon>Salicaceae</taxon>
        <taxon>Saliceae</taxon>
        <taxon>Salix</taxon>
    </lineage>
</organism>
<evidence type="ECO:0000259" key="3">
    <source>
        <dbReference type="Pfam" id="PF14383"/>
    </source>
</evidence>
<evidence type="ECO:0008006" key="6">
    <source>
        <dbReference type="Google" id="ProtNLM"/>
    </source>
</evidence>
<feature type="domain" description="DUF4378" evidence="2">
    <location>
        <begin position="612"/>
        <end position="785"/>
    </location>
</feature>
<dbReference type="PANTHER" id="PTHR37751">
    <property type="entry name" value="LOW PROTEIN: M-PHASE INDUCER PHOSPHATASE-LIKE PROTEIN"/>
    <property type="match status" value="1"/>
</dbReference>